<keyword evidence="2" id="KW-1185">Reference proteome</keyword>
<evidence type="ECO:0000313" key="1">
    <source>
        <dbReference type="EMBL" id="KAE8255153.1"/>
    </source>
</evidence>
<comment type="caution">
    <text evidence="1">The sequence shown here is derived from an EMBL/GenBank/DDBJ whole genome shotgun (WGS) entry which is preliminary data.</text>
</comment>
<evidence type="ECO:0000313" key="2">
    <source>
        <dbReference type="Proteomes" id="UP000077521"/>
    </source>
</evidence>
<reference evidence="1" key="1">
    <citation type="submission" date="2016-04" db="EMBL/GenBank/DDBJ databases">
        <authorList>
            <person name="Nguyen H.D."/>
            <person name="Samba Siva P."/>
            <person name="Cullis J."/>
            <person name="Levesque C.A."/>
            <person name="Hambleton S."/>
        </authorList>
    </citation>
    <scope>NUCLEOTIDE SEQUENCE</scope>
    <source>
        <strain evidence="1">DAOMC 236416</strain>
    </source>
</reference>
<reference evidence="1" key="2">
    <citation type="journal article" date="2019" name="IMA Fungus">
        <title>Genome sequencing and comparison of five Tilletia species to identify candidate genes for the detection of regulated species infecting wheat.</title>
        <authorList>
            <person name="Nguyen H.D.T."/>
            <person name="Sultana T."/>
            <person name="Kesanakurti P."/>
            <person name="Hambleton S."/>
        </authorList>
    </citation>
    <scope>NUCLEOTIDE SEQUENCE</scope>
    <source>
        <strain evidence="1">DAOMC 236416</strain>
    </source>
</reference>
<dbReference type="AlphaFoldDB" id="A0A8T8T3N5"/>
<dbReference type="EMBL" id="LWDF02000168">
    <property type="protein sequence ID" value="KAE8255153.1"/>
    <property type="molecule type" value="Genomic_DNA"/>
</dbReference>
<protein>
    <submittedName>
        <fullName evidence="1">Uncharacterized protein</fullName>
    </submittedName>
</protein>
<accession>A0A8T8T3N5</accession>
<feature type="non-terminal residue" evidence="1">
    <location>
        <position position="1"/>
    </location>
</feature>
<name>A0A8T8T3N5_9BASI</name>
<dbReference type="Proteomes" id="UP000077521">
    <property type="component" value="Unassembled WGS sequence"/>
</dbReference>
<organism evidence="1 2">
    <name type="scientific">Tilletia indica</name>
    <dbReference type="NCBI Taxonomy" id="43049"/>
    <lineage>
        <taxon>Eukaryota</taxon>
        <taxon>Fungi</taxon>
        <taxon>Dikarya</taxon>
        <taxon>Basidiomycota</taxon>
        <taxon>Ustilaginomycotina</taxon>
        <taxon>Exobasidiomycetes</taxon>
        <taxon>Tilletiales</taxon>
        <taxon>Tilletiaceae</taxon>
        <taxon>Tilletia</taxon>
    </lineage>
</organism>
<gene>
    <name evidence="1" type="ORF">A4X13_0g3140</name>
</gene>
<sequence>LFLLAQANDTFTHLLFNFSSGTELGAEIRVALIFTASHCPVVGISQSFVNFGTDFGTTVGLRLIMHTTSAIRHFSIDFGTAIRPCFRLHLAFPISNITFCDFRSNISIYILNDFTFSFYVNLGTDLGTEVRPASLIDRFLVSILYVAFGGWISPSEACAREQLGVGHRSRTSGSHRCALLDLGDESCREDTRSVVAGTRFHYAHVASNP</sequence>
<proteinExistence type="predicted"/>